<dbReference type="RefSeq" id="WP_013552963.1">
    <property type="nucleotide sequence ID" value="NC_014934.1"/>
</dbReference>
<keyword evidence="3" id="KW-1185">Reference proteome</keyword>
<evidence type="ECO:0000256" key="1">
    <source>
        <dbReference type="SAM" id="Phobius"/>
    </source>
</evidence>
<organism evidence="2 3">
    <name type="scientific">Cellulophaga algicola (strain DSM 14237 / IC166 / ACAM 630)</name>
    <dbReference type="NCBI Taxonomy" id="688270"/>
    <lineage>
        <taxon>Bacteria</taxon>
        <taxon>Pseudomonadati</taxon>
        <taxon>Bacteroidota</taxon>
        <taxon>Flavobacteriia</taxon>
        <taxon>Flavobacteriales</taxon>
        <taxon>Flavobacteriaceae</taxon>
        <taxon>Cellulophaga</taxon>
    </lineage>
</organism>
<dbReference type="EMBL" id="CP002453">
    <property type="protein sequence ID" value="ADV51517.1"/>
    <property type="molecule type" value="Genomic_DNA"/>
</dbReference>
<dbReference type="Proteomes" id="UP000008634">
    <property type="component" value="Chromosome"/>
</dbReference>
<keyword evidence="1" id="KW-0812">Transmembrane</keyword>
<evidence type="ECO:0000313" key="2">
    <source>
        <dbReference type="EMBL" id="ADV51517.1"/>
    </source>
</evidence>
<dbReference type="NCBIfam" id="NF033488">
    <property type="entry name" value="lmo0937_fam_TM"/>
    <property type="match status" value="1"/>
</dbReference>
<keyword evidence="1" id="KW-1133">Transmembrane helix</keyword>
<sequence>MRSLLWLVVVICIVSRPLEMLGVVPGIGPNYLAPILMVIAVVVILYNITTGRKPI</sequence>
<gene>
    <name evidence="2" type="ordered locus">Celal_4277</name>
</gene>
<keyword evidence="1" id="KW-0472">Membrane</keyword>
<dbReference type="AlphaFoldDB" id="E6X4D4"/>
<accession>E6X4D4</accession>
<evidence type="ECO:0000313" key="3">
    <source>
        <dbReference type="Proteomes" id="UP000008634"/>
    </source>
</evidence>
<dbReference type="eggNOG" id="ENOG50311HQ">
    <property type="taxonomic scope" value="Bacteria"/>
</dbReference>
<protein>
    <submittedName>
        <fullName evidence="2">Uncharacterized protein</fullName>
    </submittedName>
</protein>
<reference evidence="2 3" key="1">
    <citation type="journal article" date="2010" name="Stand. Genomic Sci.">
        <title>Complete genome sequence of Cellulophaga algicola type strain (IC166).</title>
        <authorList>
            <person name="Abt B."/>
            <person name="Lu M."/>
            <person name="Misra M."/>
            <person name="Han C."/>
            <person name="Nolan M."/>
            <person name="Lucas S."/>
            <person name="Hammon N."/>
            <person name="Deshpande S."/>
            <person name="Cheng J.F."/>
            <person name="Tapia R."/>
            <person name="Goodwin L."/>
            <person name="Pitluck S."/>
            <person name="Liolios K."/>
            <person name="Pagani I."/>
            <person name="Ivanova N."/>
            <person name="Mavromatis K."/>
            <person name="Ovchinikova G."/>
            <person name="Pati A."/>
            <person name="Chen A."/>
            <person name="Palaniappan K."/>
            <person name="Land M."/>
            <person name="Hauser L."/>
            <person name="Chang Y.J."/>
            <person name="Jeffries C.D."/>
            <person name="Detter J.C."/>
            <person name="Brambilla E."/>
            <person name="Rohde M."/>
            <person name="Tindall B.J."/>
            <person name="Goker M."/>
            <person name="Woyke T."/>
            <person name="Bristow J."/>
            <person name="Eisen J.A."/>
            <person name="Markowitz V."/>
            <person name="Hugenholtz P."/>
            <person name="Kyrpides N.C."/>
            <person name="Klenk H.P."/>
            <person name="Lapidus A."/>
        </authorList>
    </citation>
    <scope>NUCLEOTIDE SEQUENCE [LARGE SCALE GENOMIC DNA]</scope>
    <source>
        <strain evidence="3">DSM 14237 / IC166 / ACAM 630</strain>
    </source>
</reference>
<feature type="transmembrane region" description="Helical" evidence="1">
    <location>
        <begin position="30"/>
        <end position="49"/>
    </location>
</feature>
<dbReference type="InterPro" id="IPR043727">
    <property type="entry name" value="Lmo0937-like"/>
</dbReference>
<name>E6X4D4_CELAD</name>
<proteinExistence type="predicted"/>
<dbReference type="OrthoDB" id="1179846at2"/>
<dbReference type="HOGENOM" id="CLU_199613_3_1_10"/>
<dbReference type="STRING" id="688270.Celal_4277"/>
<dbReference type="KEGG" id="cao:Celal_4277"/>